<dbReference type="Pfam" id="PF00903">
    <property type="entry name" value="Glyoxalase"/>
    <property type="match status" value="1"/>
</dbReference>
<dbReference type="InterPro" id="IPR037523">
    <property type="entry name" value="VOC_core"/>
</dbReference>
<evidence type="ECO:0000313" key="2">
    <source>
        <dbReference type="EMBL" id="TQL78545.1"/>
    </source>
</evidence>
<dbReference type="PROSITE" id="PS51819">
    <property type="entry name" value="VOC"/>
    <property type="match status" value="1"/>
</dbReference>
<comment type="caution">
    <text evidence="2">The sequence shown here is derived from an EMBL/GenBank/DDBJ whole genome shotgun (WGS) entry which is preliminary data.</text>
</comment>
<gene>
    <name evidence="2" type="ORF">FB566_4134</name>
</gene>
<dbReference type="InterPro" id="IPR029068">
    <property type="entry name" value="Glyas_Bleomycin-R_OHBP_Dase"/>
</dbReference>
<dbReference type="Proteomes" id="UP000317043">
    <property type="component" value="Unassembled WGS sequence"/>
</dbReference>
<dbReference type="GO" id="GO:0051213">
    <property type="term" value="F:dioxygenase activity"/>
    <property type="evidence" value="ECO:0007669"/>
    <property type="project" value="UniProtKB-KW"/>
</dbReference>
<keyword evidence="3" id="KW-1185">Reference proteome</keyword>
<keyword evidence="2" id="KW-0223">Dioxygenase</keyword>
<dbReference type="Gene3D" id="3.30.720.110">
    <property type="match status" value="1"/>
</dbReference>
<protein>
    <submittedName>
        <fullName evidence="2">Glyoxalase/bleomycin resistance protein/dioxygenase superfamily protein</fullName>
    </submittedName>
</protein>
<name>A0A543B138_9ACTN</name>
<dbReference type="EMBL" id="VFOW01000001">
    <property type="protein sequence ID" value="TQL78545.1"/>
    <property type="molecule type" value="Genomic_DNA"/>
</dbReference>
<evidence type="ECO:0000259" key="1">
    <source>
        <dbReference type="PROSITE" id="PS51819"/>
    </source>
</evidence>
<dbReference type="AlphaFoldDB" id="A0A543B138"/>
<feature type="domain" description="VOC" evidence="1">
    <location>
        <begin position="4"/>
        <end position="124"/>
    </location>
</feature>
<evidence type="ECO:0000313" key="3">
    <source>
        <dbReference type="Proteomes" id="UP000317043"/>
    </source>
</evidence>
<reference evidence="2 3" key="1">
    <citation type="submission" date="2019-06" db="EMBL/GenBank/DDBJ databases">
        <title>Sequencing the genomes of 1000 actinobacteria strains.</title>
        <authorList>
            <person name="Klenk H.-P."/>
        </authorList>
    </citation>
    <scope>NUCLEOTIDE SEQUENCE [LARGE SCALE GENOMIC DNA]</scope>
    <source>
        <strain evidence="2 3">DSM 45928</strain>
    </source>
</reference>
<accession>A0A543B138</accession>
<organism evidence="2 3">
    <name type="scientific">Stackebrandtia endophytica</name>
    <dbReference type="NCBI Taxonomy" id="1496996"/>
    <lineage>
        <taxon>Bacteria</taxon>
        <taxon>Bacillati</taxon>
        <taxon>Actinomycetota</taxon>
        <taxon>Actinomycetes</taxon>
        <taxon>Glycomycetales</taxon>
        <taxon>Glycomycetaceae</taxon>
        <taxon>Stackebrandtia</taxon>
    </lineage>
</organism>
<dbReference type="OrthoDB" id="9798201at2"/>
<proteinExistence type="predicted"/>
<dbReference type="InterPro" id="IPR004360">
    <property type="entry name" value="Glyas_Fos-R_dOase_dom"/>
</dbReference>
<dbReference type="SUPFAM" id="SSF54593">
    <property type="entry name" value="Glyoxalase/Bleomycin resistance protein/Dihydroxybiphenyl dioxygenase"/>
    <property type="match status" value="1"/>
</dbReference>
<dbReference type="InParanoid" id="A0A543B138"/>
<sequence length="136" mass="15303">MNLTGFYPVIGTHKIAESQAFYTEQLGFETTFAADWYVSLKHSEQPHFELALLQPDHPTVPEGFRTAAAGMLLNFEVADVDAQYRRLVVEGGHRPVLDIRSEDFGQRHFIITDPNGILIDLITVIPPQGEFAEQYA</sequence>
<keyword evidence="2" id="KW-0560">Oxidoreductase</keyword>
<dbReference type="Gene3D" id="3.30.720.120">
    <property type="match status" value="1"/>
</dbReference>
<dbReference type="RefSeq" id="WP_142043141.1">
    <property type="nucleotide sequence ID" value="NZ_JBHTGS010000003.1"/>
</dbReference>